<sequence>MVGMASVVARPIQRNGSYARQSCGADALPPPCILDATNVRKKNQSLLMSL</sequence>
<name>A0A164S842_9CRUS</name>
<evidence type="ECO:0000313" key="1">
    <source>
        <dbReference type="EMBL" id="KZS09353.1"/>
    </source>
</evidence>
<protein>
    <submittedName>
        <fullName evidence="1">Uncharacterized protein</fullName>
    </submittedName>
</protein>
<organism evidence="1 2">
    <name type="scientific">Daphnia magna</name>
    <dbReference type="NCBI Taxonomy" id="35525"/>
    <lineage>
        <taxon>Eukaryota</taxon>
        <taxon>Metazoa</taxon>
        <taxon>Ecdysozoa</taxon>
        <taxon>Arthropoda</taxon>
        <taxon>Crustacea</taxon>
        <taxon>Branchiopoda</taxon>
        <taxon>Diplostraca</taxon>
        <taxon>Cladocera</taxon>
        <taxon>Anomopoda</taxon>
        <taxon>Daphniidae</taxon>
        <taxon>Daphnia</taxon>
    </lineage>
</organism>
<comment type="caution">
    <text evidence="1">The sequence shown here is derived from an EMBL/GenBank/DDBJ whole genome shotgun (WGS) entry which is preliminary data.</text>
</comment>
<proteinExistence type="predicted"/>
<dbReference type="AlphaFoldDB" id="A0A164S842"/>
<dbReference type="Proteomes" id="UP000076858">
    <property type="component" value="Unassembled WGS sequence"/>
</dbReference>
<gene>
    <name evidence="1" type="ORF">APZ42_026484</name>
</gene>
<reference evidence="1 2" key="1">
    <citation type="submission" date="2016-03" db="EMBL/GenBank/DDBJ databases">
        <title>EvidentialGene: Evidence-directed Construction of Genes on Genomes.</title>
        <authorList>
            <person name="Gilbert D.G."/>
            <person name="Choi J.-H."/>
            <person name="Mockaitis K."/>
            <person name="Colbourne J."/>
            <person name="Pfrender M."/>
        </authorList>
    </citation>
    <scope>NUCLEOTIDE SEQUENCE [LARGE SCALE GENOMIC DNA]</scope>
    <source>
        <strain evidence="1 2">Xinb3</strain>
        <tissue evidence="1">Complete organism</tissue>
    </source>
</reference>
<keyword evidence="2" id="KW-1185">Reference proteome</keyword>
<accession>A0A164S842</accession>
<evidence type="ECO:0000313" key="2">
    <source>
        <dbReference type="Proteomes" id="UP000076858"/>
    </source>
</evidence>
<dbReference type="EMBL" id="LRGB01002076">
    <property type="protein sequence ID" value="KZS09353.1"/>
    <property type="molecule type" value="Genomic_DNA"/>
</dbReference>